<evidence type="ECO:0000256" key="2">
    <source>
        <dbReference type="ARBA" id="ARBA00013850"/>
    </source>
</evidence>
<evidence type="ECO:0000259" key="5">
    <source>
        <dbReference type="Pfam" id="PF13339"/>
    </source>
</evidence>
<feature type="compositionally biased region" description="Acidic residues" evidence="3">
    <location>
        <begin position="250"/>
        <end position="260"/>
    </location>
</feature>
<reference evidence="6 7" key="1">
    <citation type="submission" date="2018-05" db="EMBL/GenBank/DDBJ databases">
        <title>Genome sequencing and assembly of the regulated plant pathogen Lachnellula willkommii and related sister species for the development of diagnostic species identification markers.</title>
        <authorList>
            <person name="Giroux E."/>
            <person name="Bilodeau G."/>
        </authorList>
    </citation>
    <scope>NUCLEOTIDE SEQUENCE [LARGE SCALE GENOMIC DNA]</scope>
    <source>
        <strain evidence="6 7">CBS 172.35</strain>
    </source>
</reference>
<dbReference type="InterPro" id="IPR025160">
    <property type="entry name" value="AATF"/>
</dbReference>
<evidence type="ECO:0000313" key="6">
    <source>
        <dbReference type="EMBL" id="TVY89736.1"/>
    </source>
</evidence>
<dbReference type="PANTHER" id="PTHR15565">
    <property type="entry name" value="AATF PROTEIN APOPTOSIS ANTAGONIZING TRANSCRIPTION FACTOR"/>
    <property type="match status" value="1"/>
</dbReference>
<dbReference type="InterPro" id="IPR012617">
    <property type="entry name" value="AATF_C"/>
</dbReference>
<feature type="region of interest" description="Disordered" evidence="3">
    <location>
        <begin position="577"/>
        <end position="600"/>
    </location>
</feature>
<gene>
    <name evidence="6" type="primary">bfr2</name>
    <name evidence="6" type="ORF">LAWI1_G004657</name>
</gene>
<feature type="compositionally biased region" description="Acidic residues" evidence="3">
    <location>
        <begin position="577"/>
        <end position="591"/>
    </location>
</feature>
<protein>
    <recommendedName>
        <fullName evidence="2">Protein BFR2</fullName>
    </recommendedName>
</protein>
<feature type="domain" description="AATF leucine zipper-containing" evidence="5">
    <location>
        <begin position="289"/>
        <end position="411"/>
    </location>
</feature>
<feature type="compositionally biased region" description="Acidic residues" evidence="3">
    <location>
        <begin position="105"/>
        <end position="121"/>
    </location>
</feature>
<dbReference type="Proteomes" id="UP000315522">
    <property type="component" value="Unassembled WGS sequence"/>
</dbReference>
<dbReference type="InterPro" id="IPR039223">
    <property type="entry name" value="AATF/Bfr2"/>
</dbReference>
<dbReference type="Pfam" id="PF08164">
    <property type="entry name" value="TRAUB"/>
    <property type="match status" value="1"/>
</dbReference>
<comment type="similarity">
    <text evidence="1">Belongs to the AATF family.</text>
</comment>
<dbReference type="GO" id="GO:0005730">
    <property type="term" value="C:nucleolus"/>
    <property type="evidence" value="ECO:0007669"/>
    <property type="project" value="TreeGrafter"/>
</dbReference>
<evidence type="ECO:0000259" key="4">
    <source>
        <dbReference type="Pfam" id="PF08164"/>
    </source>
</evidence>
<proteinExistence type="inferred from homology"/>
<keyword evidence="7" id="KW-1185">Reference proteome</keyword>
<feature type="compositionally biased region" description="Basic and acidic residues" evidence="3">
    <location>
        <begin position="210"/>
        <end position="221"/>
    </location>
</feature>
<dbReference type="EMBL" id="QGML01001125">
    <property type="protein sequence ID" value="TVY89736.1"/>
    <property type="molecule type" value="Genomic_DNA"/>
</dbReference>
<feature type="compositionally biased region" description="Basic and acidic residues" evidence="3">
    <location>
        <begin position="261"/>
        <end position="271"/>
    </location>
</feature>
<feature type="compositionally biased region" description="Acidic residues" evidence="3">
    <location>
        <begin position="222"/>
        <end position="237"/>
    </location>
</feature>
<evidence type="ECO:0000256" key="3">
    <source>
        <dbReference type="SAM" id="MobiDB-lite"/>
    </source>
</evidence>
<feature type="domain" description="Apoptosis-antagonizing transcription factor C-terminal" evidence="4">
    <location>
        <begin position="480"/>
        <end position="568"/>
    </location>
</feature>
<dbReference type="Pfam" id="PF13339">
    <property type="entry name" value="AATF-Che1"/>
    <property type="match status" value="1"/>
</dbReference>
<feature type="compositionally biased region" description="Basic and acidic residues" evidence="3">
    <location>
        <begin position="76"/>
        <end position="104"/>
    </location>
</feature>
<dbReference type="GO" id="GO:0000462">
    <property type="term" value="P:maturation of SSU-rRNA from tricistronic rRNA transcript (SSU-rRNA, 5.8S rRNA, LSU-rRNA)"/>
    <property type="evidence" value="ECO:0007669"/>
    <property type="project" value="TreeGrafter"/>
</dbReference>
<feature type="compositionally biased region" description="Acidic residues" evidence="3">
    <location>
        <begin position="163"/>
        <end position="185"/>
    </location>
</feature>
<organism evidence="6 7">
    <name type="scientific">Lachnellula willkommii</name>
    <dbReference type="NCBI Taxonomy" id="215461"/>
    <lineage>
        <taxon>Eukaryota</taxon>
        <taxon>Fungi</taxon>
        <taxon>Dikarya</taxon>
        <taxon>Ascomycota</taxon>
        <taxon>Pezizomycotina</taxon>
        <taxon>Leotiomycetes</taxon>
        <taxon>Helotiales</taxon>
        <taxon>Lachnaceae</taxon>
        <taxon>Lachnellula</taxon>
    </lineage>
</organism>
<feature type="region of interest" description="Disordered" evidence="3">
    <location>
        <begin position="1"/>
        <end position="128"/>
    </location>
</feature>
<dbReference type="AlphaFoldDB" id="A0A559M9V3"/>
<accession>A0A559M9V3</accession>
<evidence type="ECO:0000313" key="7">
    <source>
        <dbReference type="Proteomes" id="UP000315522"/>
    </source>
</evidence>
<comment type="caution">
    <text evidence="6">The sequence shown here is derived from an EMBL/GenBank/DDBJ whole genome shotgun (WGS) entry which is preliminary data.</text>
</comment>
<name>A0A559M9V3_9HELO</name>
<sequence>MGKSKSRAQQFAGLTEPVPKDFDPEEDIPEKNSNGSGSEDSGDDLAGTEHYAQVGKSKLRKTEEVALGPQYAGSRISRDQLLDDESDSKAESSDSEEEYSKFADPDDSEIEVDDEDGDIDSDAAFGDSDSEKFKEFTFRGSGKPVELNGHKKRATAADFMPTSEDEGVAVDEVESGEDETDEDVLDTARQHSDNSENEIFSTALQSPEKGGLESDSSSKDSADEENSESGDEDDDMDSMPSEDAKSDIGSDSEDEDDDDEKERRAELKKFGNEGQNTLVATISQAAKADADKGNAVKQQRKAFDSLLSVRMVLQKALVATNSMPVNEDKDTEDTLNQPYGAAEEAAIKLWNTLDGLRHDLSKSKAGGRAGLKRKRGVDISTPSSAMWERMQNSEISEIDTRQTTLEKWSAKVRGPTSVPVEGKVKRKQVTVQSITSVLQEQLSNSDHLIRKTKIPRSCAPVQRDLKITEDPNIYDDGNFYQLLLKELVDQRRVESLTAPAAGAGNGNGAALQWTAVKEAKTKKNVDTKASKGRKMRYTVHEKLQNFMAPEDRASWEPDAIDRFFGTLLGQKMTLREEEMDVDGDEEVPLEEEGLKLFRSS</sequence>
<feature type="region of interest" description="Disordered" evidence="3">
    <location>
        <begin position="140"/>
        <end position="277"/>
    </location>
</feature>
<evidence type="ECO:0000256" key="1">
    <source>
        <dbReference type="ARBA" id="ARBA00008966"/>
    </source>
</evidence>
<dbReference type="PANTHER" id="PTHR15565:SF0">
    <property type="entry name" value="PROTEIN AATF"/>
    <property type="match status" value="1"/>
</dbReference>